<protein>
    <submittedName>
        <fullName evidence="1">Uncharacterized protein</fullName>
    </submittedName>
</protein>
<proteinExistence type="predicted"/>
<evidence type="ECO:0000313" key="1">
    <source>
        <dbReference type="EMBL" id="OSS54015.1"/>
    </source>
</evidence>
<evidence type="ECO:0000313" key="2">
    <source>
        <dbReference type="Proteomes" id="UP000193240"/>
    </source>
</evidence>
<dbReference type="InParanoid" id="A0A1Y2MD01"/>
<sequence>MFEYVSRPQSLKKVKIKPGRPKGRQKLEVVMSKNGIGWEIVEEEPWGRQLGRVVAPPFIFISAPVVAAPVASTPTVTTPMFFFTTPMVSTVATPAFTIPSVTTPPITTPPITTSNQLPPTTEHHFQATAQEDVCMCRDVNRYLLPPLQRPSSRNCSCSSTRTVEVIIEESIDTLAEMMQKSWQIK</sequence>
<dbReference type="EMBL" id="KZ107838">
    <property type="protein sequence ID" value="OSS54015.1"/>
    <property type="molecule type" value="Genomic_DNA"/>
</dbReference>
<gene>
    <name evidence="1" type="ORF">B5807_00941</name>
</gene>
<dbReference type="AlphaFoldDB" id="A0A1Y2MD01"/>
<name>A0A1Y2MD01_EPING</name>
<dbReference type="Proteomes" id="UP000193240">
    <property type="component" value="Unassembled WGS sequence"/>
</dbReference>
<accession>A0A1Y2MD01</accession>
<organism evidence="1 2">
    <name type="scientific">Epicoccum nigrum</name>
    <name type="common">Soil fungus</name>
    <name type="synonym">Epicoccum purpurascens</name>
    <dbReference type="NCBI Taxonomy" id="105696"/>
    <lineage>
        <taxon>Eukaryota</taxon>
        <taxon>Fungi</taxon>
        <taxon>Dikarya</taxon>
        <taxon>Ascomycota</taxon>
        <taxon>Pezizomycotina</taxon>
        <taxon>Dothideomycetes</taxon>
        <taxon>Pleosporomycetidae</taxon>
        <taxon>Pleosporales</taxon>
        <taxon>Pleosporineae</taxon>
        <taxon>Didymellaceae</taxon>
        <taxon>Epicoccum</taxon>
    </lineage>
</organism>
<keyword evidence="2" id="KW-1185">Reference proteome</keyword>
<reference evidence="1 2" key="1">
    <citation type="journal article" date="2017" name="Genome Announc.">
        <title>Genome sequence of the saprophytic ascomycete Epicoccum nigrum ICMP 19927 strain isolated from New Zealand.</title>
        <authorList>
            <person name="Fokin M."/>
            <person name="Fleetwood D."/>
            <person name="Weir B.S."/>
            <person name="Villas-Boas S.G."/>
        </authorList>
    </citation>
    <scope>NUCLEOTIDE SEQUENCE [LARGE SCALE GENOMIC DNA]</scope>
    <source>
        <strain evidence="1 2">ICMP 19927</strain>
    </source>
</reference>